<dbReference type="Pfam" id="PF12833">
    <property type="entry name" value="HTH_18"/>
    <property type="match status" value="1"/>
</dbReference>
<keyword evidence="1" id="KW-0805">Transcription regulation</keyword>
<dbReference type="AlphaFoldDB" id="A0A4U1CQY9"/>
<evidence type="ECO:0000256" key="3">
    <source>
        <dbReference type="ARBA" id="ARBA00023163"/>
    </source>
</evidence>
<gene>
    <name evidence="5" type="ORF">FA048_10215</name>
</gene>
<dbReference type="Pfam" id="PF02311">
    <property type="entry name" value="AraC_binding"/>
    <property type="match status" value="1"/>
</dbReference>
<dbReference type="Gene3D" id="1.10.10.60">
    <property type="entry name" value="Homeodomain-like"/>
    <property type="match status" value="2"/>
</dbReference>
<dbReference type="EMBL" id="SWBR01000002">
    <property type="protein sequence ID" value="TKC10547.1"/>
    <property type="molecule type" value="Genomic_DNA"/>
</dbReference>
<feature type="domain" description="HTH araC/xylS-type" evidence="4">
    <location>
        <begin position="167"/>
        <end position="265"/>
    </location>
</feature>
<dbReference type="RefSeq" id="WP_136840492.1">
    <property type="nucleotide sequence ID" value="NZ_SWBR01000002.1"/>
</dbReference>
<evidence type="ECO:0000259" key="4">
    <source>
        <dbReference type="PROSITE" id="PS01124"/>
    </source>
</evidence>
<dbReference type="Proteomes" id="UP000309488">
    <property type="component" value="Unassembled WGS sequence"/>
</dbReference>
<keyword evidence="2" id="KW-0238">DNA-binding</keyword>
<reference evidence="5 6" key="1">
    <citation type="submission" date="2019-04" db="EMBL/GenBank/DDBJ databases">
        <title>Pedobacter sp. RP-3-22 sp. nov., isolated from Arctic soil.</title>
        <authorList>
            <person name="Dahal R.H."/>
            <person name="Kim D.-U."/>
        </authorList>
    </citation>
    <scope>NUCLEOTIDE SEQUENCE [LARGE SCALE GENOMIC DNA]</scope>
    <source>
        <strain evidence="5 6">RP-3-22</strain>
    </source>
</reference>
<dbReference type="InterPro" id="IPR050204">
    <property type="entry name" value="AraC_XylS_family_regulators"/>
</dbReference>
<dbReference type="InterPro" id="IPR037923">
    <property type="entry name" value="HTH-like"/>
</dbReference>
<dbReference type="SUPFAM" id="SSF51215">
    <property type="entry name" value="Regulatory protein AraC"/>
    <property type="match status" value="1"/>
</dbReference>
<keyword evidence="6" id="KW-1185">Reference proteome</keyword>
<comment type="caution">
    <text evidence="5">The sequence shown here is derived from an EMBL/GenBank/DDBJ whole genome shotgun (WGS) entry which is preliminary data.</text>
</comment>
<keyword evidence="3" id="KW-0804">Transcription</keyword>
<proteinExistence type="predicted"/>
<dbReference type="SUPFAM" id="SSF46689">
    <property type="entry name" value="Homeodomain-like"/>
    <property type="match status" value="2"/>
</dbReference>
<dbReference type="PANTHER" id="PTHR46796">
    <property type="entry name" value="HTH-TYPE TRANSCRIPTIONAL ACTIVATOR RHAS-RELATED"/>
    <property type="match status" value="1"/>
</dbReference>
<dbReference type="InterPro" id="IPR003313">
    <property type="entry name" value="AraC-bd"/>
</dbReference>
<dbReference type="OrthoDB" id="511992at2"/>
<accession>A0A4U1CQY9</accession>
<evidence type="ECO:0000256" key="1">
    <source>
        <dbReference type="ARBA" id="ARBA00023015"/>
    </source>
</evidence>
<name>A0A4U1CQY9_9SPHI</name>
<organism evidence="5 6">
    <name type="scientific">Pedobacter polaris</name>
    <dbReference type="NCBI Taxonomy" id="2571273"/>
    <lineage>
        <taxon>Bacteria</taxon>
        <taxon>Pseudomonadati</taxon>
        <taxon>Bacteroidota</taxon>
        <taxon>Sphingobacteriia</taxon>
        <taxon>Sphingobacteriales</taxon>
        <taxon>Sphingobacteriaceae</taxon>
        <taxon>Pedobacter</taxon>
    </lineage>
</organism>
<dbReference type="InterPro" id="IPR009057">
    <property type="entry name" value="Homeodomain-like_sf"/>
</dbReference>
<evidence type="ECO:0000313" key="5">
    <source>
        <dbReference type="EMBL" id="TKC10547.1"/>
    </source>
</evidence>
<protein>
    <submittedName>
        <fullName evidence="5">Helix-turn-helix transcriptional regulator</fullName>
    </submittedName>
</protein>
<dbReference type="GO" id="GO:0003700">
    <property type="term" value="F:DNA-binding transcription factor activity"/>
    <property type="evidence" value="ECO:0007669"/>
    <property type="project" value="InterPro"/>
</dbReference>
<dbReference type="GO" id="GO:0043565">
    <property type="term" value="F:sequence-specific DNA binding"/>
    <property type="evidence" value="ECO:0007669"/>
    <property type="project" value="InterPro"/>
</dbReference>
<dbReference type="PROSITE" id="PS01124">
    <property type="entry name" value="HTH_ARAC_FAMILY_2"/>
    <property type="match status" value="1"/>
</dbReference>
<dbReference type="SMART" id="SM00342">
    <property type="entry name" value="HTH_ARAC"/>
    <property type="match status" value="1"/>
</dbReference>
<evidence type="ECO:0000313" key="6">
    <source>
        <dbReference type="Proteomes" id="UP000309488"/>
    </source>
</evidence>
<dbReference type="InterPro" id="IPR018060">
    <property type="entry name" value="HTH_AraC"/>
</dbReference>
<sequence>MEKLNSGEFFGITNQRLDTDGLILTNTAYTHDYVDWHHHENAYFTFILSGKVIEGSKKGKVNLSAGSLLFHNAQESHYNIKPKGNTYGMHLELEPRWMDEIYATVKGKEGSFEVSCHQTKIIFYKILKESRMADDTVELGIQHLVIEAMASLFPEQSGSNFYPSWIKRVTELLQDNYLSKLDLKAIAEVAGVHPVHLSRSFSKYLGCTMAEYIRRLKVERALSQLSAPGTSLSSIAYQFGFADQSHMIRCFKEISGDTPLFFRKLINSL</sequence>
<evidence type="ECO:0000256" key="2">
    <source>
        <dbReference type="ARBA" id="ARBA00023125"/>
    </source>
</evidence>